<dbReference type="EMBL" id="JABZGU010000163">
    <property type="protein sequence ID" value="MBF4803310.1"/>
    <property type="molecule type" value="Genomic_DNA"/>
</dbReference>
<name>A0A9D5X4F1_9ACTN</name>
<dbReference type="GO" id="GO:0006974">
    <property type="term" value="P:DNA damage response"/>
    <property type="evidence" value="ECO:0007669"/>
    <property type="project" value="TreeGrafter"/>
</dbReference>
<reference evidence="1" key="1">
    <citation type="submission" date="2020-04" db="EMBL/GenBank/DDBJ databases">
        <title>Deep metagenomics examines the oral microbiome during advanced dental caries in children, revealing novel taxa and co-occurrences with host molecules.</title>
        <authorList>
            <person name="Baker J.L."/>
            <person name="Morton J.T."/>
            <person name="Dinis M."/>
            <person name="Alvarez R."/>
            <person name="Tran N.C."/>
            <person name="Knight R."/>
            <person name="Edlund A."/>
        </authorList>
    </citation>
    <scope>NUCLEOTIDE SEQUENCE</scope>
    <source>
        <strain evidence="1">JCVI_3_bin.11</strain>
    </source>
</reference>
<protein>
    <submittedName>
        <fullName evidence="1">SIMPL domain-containing protein</fullName>
    </submittedName>
</protein>
<comment type="caution">
    <text evidence="1">The sequence shown here is derived from an EMBL/GenBank/DDBJ whole genome shotgun (WGS) entry which is preliminary data.</text>
</comment>
<dbReference type="PANTHER" id="PTHR34387:SF2">
    <property type="entry name" value="SLR1258 PROTEIN"/>
    <property type="match status" value="1"/>
</dbReference>
<dbReference type="InterPro" id="IPR052022">
    <property type="entry name" value="26kDa_periplasmic_antigen"/>
</dbReference>
<evidence type="ECO:0000313" key="1">
    <source>
        <dbReference type="EMBL" id="MBF4803310.1"/>
    </source>
</evidence>
<gene>
    <name evidence="1" type="ORF">HXK24_05785</name>
</gene>
<dbReference type="Pfam" id="PF04402">
    <property type="entry name" value="SIMPL"/>
    <property type="match status" value="1"/>
</dbReference>
<accession>A0A9D5X4F1</accession>
<evidence type="ECO:0000313" key="2">
    <source>
        <dbReference type="Proteomes" id="UP000787322"/>
    </source>
</evidence>
<dbReference type="Gene3D" id="3.30.70.2970">
    <property type="entry name" value="Protein of unknown function (DUF541), domain 2"/>
    <property type="match status" value="1"/>
</dbReference>
<proteinExistence type="predicted"/>
<dbReference type="AlphaFoldDB" id="A0A9D5X4F1"/>
<dbReference type="PANTHER" id="PTHR34387">
    <property type="entry name" value="SLR1258 PROTEIN"/>
    <property type="match status" value="1"/>
</dbReference>
<dbReference type="InterPro" id="IPR007497">
    <property type="entry name" value="SIMPL/DUF541"/>
</dbReference>
<sequence>MERTIDVSTKLSTQVPPDTINVDITIRGTSKIRENCTAKYNTLLQTIKDALEKNGLPASILKNNNYSVSGHEVNWYKKDDEGDYYVAEKKFLGYDFRAELSVEEHLEEDLVEKIWKALSSCGDEVTFSVEFSIAHNDTIKDNLSADAIIACHQKANLLAKAAGAKVVGLKHADYDFNGRELAYKARDHIAFCESDYGNQVPTFDSSDIDICCYVSTTWEIELLPPDDLL</sequence>
<organism evidence="1 2">
    <name type="scientific">Lancefieldella parvula</name>
    <dbReference type="NCBI Taxonomy" id="1382"/>
    <lineage>
        <taxon>Bacteria</taxon>
        <taxon>Bacillati</taxon>
        <taxon>Actinomycetota</taxon>
        <taxon>Coriobacteriia</taxon>
        <taxon>Coriobacteriales</taxon>
        <taxon>Atopobiaceae</taxon>
        <taxon>Lancefieldella</taxon>
    </lineage>
</organism>
<dbReference type="Proteomes" id="UP000787322">
    <property type="component" value="Unassembled WGS sequence"/>
</dbReference>